<gene>
    <name evidence="2" type="ORF">NQ314_007769</name>
</gene>
<sequence>MTYVNKKTRIFLDRGDLKPERRRSESRLKIYPSAIDVRAWCDIVEDRRQHILELVTKGAEKCAGKLIPLEAIIDALPGSKTGDSSQLKKCMAELWKFIQTLSLSKSEQEKLGILNESVAKSLHDKEREEVEALTKIDREDALGTYTVITEGPARITTRIKGIQPGFQIGPGKTAGTITTRAQGSSRAKATIKNAYPETNEAKFNVEEAATSKALPPGIVQKYEVSAAKQEQISTVDKPLAKVTSKALPPGIVQKYEVSAAKQEQISTIDEPLAKVMIENKIIASQEPPTKFNREEISSEMPIISKQQEEAISASEEPTMKVDKMDTIETILPLRKLEEGIISAGREPLATIEELPIITTGAVVQQEQPFTESSSATYVKKTAYTTEIPLTGEISMDTCNAIRDQLAQQNLIIEKLKIQRDDLQNKLDNCLEELENAKKSDAIDTPLISSACKEEIDALELEITEMRSGSLSPEQEADVIKKEVEVLKKILHETKLKNKVVVSGIEVGSKENIPDMEELNSKLNNLEDLTRERDSLANRVQKLEKELLQYRDLPEDVDVYRNRSKMLDSALEERDKMGKKIEQIKDLENELNELRKKAARVDELEQELIYYSKSDRAAGIELSKTKSRCGCLERELQNVRMERDSMAKRIECLKREVDNLKSKSKEAEILKLERDRLQIKLNELSHMQVQHENLRLKCKCLESAANERDMYKHKYDEIVSMECQCEMLRSQVDAAREMTRERDSLMKQLKKKDCLIAASEEKLTAVQAQLKSSIQGVSCETTCLKTRIDELERELDKAQSEIEHLQVQVRNTDDSLQGTKKLTKSEFESVAAMKRELEAAKEENKKLQQIANKMVALTGDEHVQKMLKQSECAVKRVVEELGKQYKQWDHIKYNTKRASAGDANKIRRFESKDVSDSESNEKLKEELEDILREKEKLETLVKQIQSDKFSCRSQEELISLRIENAHLQEELQKEIKCRKDLEKNLNK</sequence>
<proteinExistence type="predicted"/>
<feature type="coiled-coil region" evidence="1">
    <location>
        <begin position="780"/>
        <end position="856"/>
    </location>
</feature>
<accession>A0AAV8YJJ7</accession>
<feature type="coiled-coil region" evidence="1">
    <location>
        <begin position="405"/>
        <end position="439"/>
    </location>
</feature>
<organism evidence="2 3">
    <name type="scientific">Rhamnusium bicolor</name>
    <dbReference type="NCBI Taxonomy" id="1586634"/>
    <lineage>
        <taxon>Eukaryota</taxon>
        <taxon>Metazoa</taxon>
        <taxon>Ecdysozoa</taxon>
        <taxon>Arthropoda</taxon>
        <taxon>Hexapoda</taxon>
        <taxon>Insecta</taxon>
        <taxon>Pterygota</taxon>
        <taxon>Neoptera</taxon>
        <taxon>Endopterygota</taxon>
        <taxon>Coleoptera</taxon>
        <taxon>Polyphaga</taxon>
        <taxon>Cucujiformia</taxon>
        <taxon>Chrysomeloidea</taxon>
        <taxon>Cerambycidae</taxon>
        <taxon>Lepturinae</taxon>
        <taxon>Rhagiini</taxon>
        <taxon>Rhamnusium</taxon>
    </lineage>
</organism>
<dbReference type="PANTHER" id="PTHR47270:SF3">
    <property type="entry name" value="HYPOTETICAL PROTEIN"/>
    <property type="match status" value="1"/>
</dbReference>
<keyword evidence="1" id="KW-0175">Coiled coil</keyword>
<evidence type="ECO:0000313" key="3">
    <source>
        <dbReference type="Proteomes" id="UP001162156"/>
    </source>
</evidence>
<protein>
    <submittedName>
        <fullName evidence="2">Uncharacterized protein</fullName>
    </submittedName>
</protein>
<dbReference type="AlphaFoldDB" id="A0AAV8YJJ7"/>
<dbReference type="Proteomes" id="UP001162156">
    <property type="component" value="Unassembled WGS sequence"/>
</dbReference>
<dbReference type="EMBL" id="JANEYF010002147">
    <property type="protein sequence ID" value="KAJ8950847.1"/>
    <property type="molecule type" value="Genomic_DNA"/>
</dbReference>
<evidence type="ECO:0000256" key="1">
    <source>
        <dbReference type="SAM" id="Coils"/>
    </source>
</evidence>
<name>A0AAV8YJJ7_9CUCU</name>
<dbReference type="PANTHER" id="PTHR47270">
    <property type="entry name" value="PROTEIN MLP1-LIKE"/>
    <property type="match status" value="1"/>
</dbReference>
<keyword evidence="3" id="KW-1185">Reference proteome</keyword>
<feature type="coiled-coil region" evidence="1">
    <location>
        <begin position="518"/>
        <end position="686"/>
    </location>
</feature>
<comment type="caution">
    <text evidence="2">The sequence shown here is derived from an EMBL/GenBank/DDBJ whole genome shotgun (WGS) entry which is preliminary data.</text>
</comment>
<reference evidence="2" key="1">
    <citation type="journal article" date="2023" name="Insect Mol. Biol.">
        <title>Genome sequencing provides insights into the evolution of gene families encoding plant cell wall-degrading enzymes in longhorned beetles.</title>
        <authorList>
            <person name="Shin N.R."/>
            <person name="Okamura Y."/>
            <person name="Kirsch R."/>
            <person name="Pauchet Y."/>
        </authorList>
    </citation>
    <scope>NUCLEOTIDE SEQUENCE</scope>
    <source>
        <strain evidence="2">RBIC_L_NR</strain>
    </source>
</reference>
<feature type="coiled-coil region" evidence="1">
    <location>
        <begin position="916"/>
        <end position="983"/>
    </location>
</feature>
<evidence type="ECO:0000313" key="2">
    <source>
        <dbReference type="EMBL" id="KAJ8950847.1"/>
    </source>
</evidence>